<accession>A0ABX0EZF8</accession>
<evidence type="ECO:0000259" key="1">
    <source>
        <dbReference type="Pfam" id="PF08800"/>
    </source>
</evidence>
<evidence type="ECO:0000313" key="2">
    <source>
        <dbReference type="EMBL" id="NGZ45448.1"/>
    </source>
</evidence>
<evidence type="ECO:0000313" key="3">
    <source>
        <dbReference type="Proteomes" id="UP001318301"/>
    </source>
</evidence>
<name>A0ABX0EZF8_9BACT</name>
<dbReference type="Pfam" id="PF08800">
    <property type="entry name" value="BT4734-like_N"/>
    <property type="match status" value="1"/>
</dbReference>
<dbReference type="InterPro" id="IPR014907">
    <property type="entry name" value="BT4734-like_N"/>
</dbReference>
<dbReference type="EMBL" id="SEWW01000011">
    <property type="protein sequence ID" value="NGZ45448.1"/>
    <property type="molecule type" value="Genomic_DNA"/>
</dbReference>
<reference evidence="2 3" key="1">
    <citation type="submission" date="2019-02" db="EMBL/GenBank/DDBJ databases">
        <title>Genome of a new Bacteroidetes strain.</title>
        <authorList>
            <person name="Pitt A."/>
        </authorList>
    </citation>
    <scope>NUCLEOTIDE SEQUENCE [LARGE SCALE GENOMIC DNA]</scope>
    <source>
        <strain evidence="2 3">50C-KIRBA</strain>
    </source>
</reference>
<sequence length="347" mass="40929">MTKRITENILGYKVSFQENTWTNISFIEPTIGEILNEIKSNKYKYQVSDLRSNFNQGNLDYYNNYKKQLPAVTFSGTFNKNRSKENIKEYNGFIVLDIDKLIPDQIQSCYHQLLKDEFVLSFWRSPSNNGFKGLIQIEYLDISNEIELDTKHKSAFKKLSTYFQNKYFIELDKSGSDISRLCFLSYDPNLVIKKEYKMFQITHEDINFVLQKKIKSESRKIKDFNQKDSLYNPEGRNNRNDRKLMTDIIRYLTMKKLSITFLYSDWCKVGLAIVNTFTYDIGLNYFKKLSMLDEAKYNEIHCINFLKNCYETNNGNVNFASIIYLANEKGFMSKQQKIKEGVPKVEV</sequence>
<gene>
    <name evidence="2" type="ORF">EWU23_13265</name>
</gene>
<protein>
    <recommendedName>
        <fullName evidence="1">BT4734-like N-terminal domain-containing protein</fullName>
    </recommendedName>
</protein>
<keyword evidence="3" id="KW-1185">Reference proteome</keyword>
<dbReference type="RefSeq" id="WP_166233037.1">
    <property type="nucleotide sequence ID" value="NZ_SEWW01000011.1"/>
</dbReference>
<proteinExistence type="predicted"/>
<comment type="caution">
    <text evidence="2">The sequence shown here is derived from an EMBL/GenBank/DDBJ whole genome shotgun (WGS) entry which is preliminary data.</text>
</comment>
<dbReference type="Proteomes" id="UP001318301">
    <property type="component" value="Unassembled WGS sequence"/>
</dbReference>
<organism evidence="2 3">
    <name type="scientific">Aquirufa beregesia</name>
    <dbReference type="NCBI Taxonomy" id="2516556"/>
    <lineage>
        <taxon>Bacteria</taxon>
        <taxon>Pseudomonadati</taxon>
        <taxon>Bacteroidota</taxon>
        <taxon>Cytophagia</taxon>
        <taxon>Cytophagales</taxon>
        <taxon>Flectobacillaceae</taxon>
        <taxon>Aquirufa</taxon>
    </lineage>
</organism>
<feature type="domain" description="BT4734-like N-terminal" evidence="1">
    <location>
        <begin position="65"/>
        <end position="190"/>
    </location>
</feature>